<evidence type="ECO:0000256" key="4">
    <source>
        <dbReference type="ARBA" id="ARBA00023235"/>
    </source>
</evidence>
<evidence type="ECO:0000313" key="9">
    <source>
        <dbReference type="EMBL" id="KJY49302.1"/>
    </source>
</evidence>
<evidence type="ECO:0000256" key="2">
    <source>
        <dbReference type="ARBA" id="ARBA00022723"/>
    </source>
</evidence>
<dbReference type="InterPro" id="IPR014710">
    <property type="entry name" value="RmlC-like_jellyroll"/>
</dbReference>
<evidence type="ECO:0000256" key="1">
    <source>
        <dbReference type="ARBA" id="ARBA00001936"/>
    </source>
</evidence>
<reference evidence="9 10" key="1">
    <citation type="submission" date="2014-12" db="EMBL/GenBank/DDBJ databases">
        <title>Comparative genomics of the lactic acid bacteria isolated from the honey bee gut.</title>
        <authorList>
            <person name="Ellegaard K.M."/>
            <person name="Tamarit D."/>
            <person name="Javelind E."/>
            <person name="Olofsson T."/>
            <person name="Andersson S.G."/>
            <person name="Vasquez A."/>
        </authorList>
    </citation>
    <scope>NUCLEOTIDE SEQUENCE [LARGE SCALE GENOMIC DNA]</scope>
    <source>
        <strain evidence="9 10">Bin2</strain>
    </source>
</reference>
<dbReference type="Pfam" id="PF07385">
    <property type="entry name" value="Lyx_isomer"/>
    <property type="match status" value="1"/>
</dbReference>
<dbReference type="GO" id="GO:0047828">
    <property type="term" value="F:D-lyxose ketol-isomerase activity"/>
    <property type="evidence" value="ECO:0007669"/>
    <property type="project" value="UniProtKB-EC"/>
</dbReference>
<comment type="catalytic activity">
    <reaction evidence="6">
        <text>D-lyxose = D-xylulose</text>
        <dbReference type="Rhea" id="RHEA:14201"/>
        <dbReference type="ChEBI" id="CHEBI:16789"/>
        <dbReference type="ChEBI" id="CHEBI:17140"/>
        <dbReference type="EC" id="5.3.1.15"/>
    </reaction>
</comment>
<dbReference type="EC" id="5.3.1.15" evidence="8"/>
<evidence type="ECO:0000256" key="6">
    <source>
        <dbReference type="ARBA" id="ARBA00044907"/>
    </source>
</evidence>
<dbReference type="EMBL" id="JWME01000013">
    <property type="protein sequence ID" value="KJY49302.1"/>
    <property type="molecule type" value="Genomic_DNA"/>
</dbReference>
<dbReference type="GO" id="GO:0046872">
    <property type="term" value="F:metal ion binding"/>
    <property type="evidence" value="ECO:0007669"/>
    <property type="project" value="UniProtKB-KW"/>
</dbReference>
<comment type="caution">
    <text evidence="9">The sequence shown here is derived from an EMBL/GenBank/DDBJ whole genome shotgun (WGS) entry which is preliminary data.</text>
</comment>
<dbReference type="InterPro" id="IPR047581">
    <property type="entry name" value="EcSI_cupin"/>
</dbReference>
<dbReference type="AlphaFoldDB" id="A0A0F4KRJ8"/>
<keyword evidence="2" id="KW-0479">Metal-binding</keyword>
<dbReference type="CDD" id="cd20309">
    <property type="entry name" value="cupin_EcSI"/>
    <property type="match status" value="1"/>
</dbReference>
<accession>A0A0F4KRJ8</accession>
<dbReference type="SUPFAM" id="SSF51182">
    <property type="entry name" value="RmlC-like cupins"/>
    <property type="match status" value="1"/>
</dbReference>
<dbReference type="InterPro" id="IPR010864">
    <property type="entry name" value="D-lyxose_isomer"/>
</dbReference>
<dbReference type="PATRIC" id="fig|1684.4.peg.1504"/>
<comment type="similarity">
    <text evidence="7">Belongs to the D-lyxose ketol-isomerase family.</text>
</comment>
<evidence type="ECO:0000256" key="5">
    <source>
        <dbReference type="ARBA" id="ARBA00023277"/>
    </source>
</evidence>
<dbReference type="InterPro" id="IPR011051">
    <property type="entry name" value="RmlC_Cupin_sf"/>
</dbReference>
<evidence type="ECO:0000256" key="8">
    <source>
        <dbReference type="ARBA" id="ARBA00044972"/>
    </source>
</evidence>
<evidence type="ECO:0000313" key="10">
    <source>
        <dbReference type="Proteomes" id="UP000033648"/>
    </source>
</evidence>
<gene>
    <name evidence="9" type="ORF">JF69_13980</name>
</gene>
<sequence>MKRSEIDHIIDRALEFSTNRGFVFPRFAYYTAEDWQKLNKNSQEIIDNMLGWDVTDFGEGNFSRRGLVSFTFRNGNYEHPDLYPKPYCEKLFVIEDGQELPYHFHRKKMEDIINRGGGTLEITVYKADADEKLDKQKPVTYVSDGERFTVPAGSVIQLPPGRSATMTQGTYHQWKGVSGTGRILLFEVSSTNNDKTDNRFLEDIPRLISVEEDTHRQHLLFNDYGEIKLKD</sequence>
<comment type="cofactor">
    <cofactor evidence="1">
        <name>Mn(2+)</name>
        <dbReference type="ChEBI" id="CHEBI:29035"/>
    </cofactor>
</comment>
<keyword evidence="4" id="KW-0413">Isomerase</keyword>
<dbReference type="OrthoDB" id="27002at2"/>
<keyword evidence="5" id="KW-0119">Carbohydrate metabolism</keyword>
<protein>
    <recommendedName>
        <fullName evidence="8">D-lyxose ketol-isomerase</fullName>
        <ecNumber evidence="8">5.3.1.15</ecNumber>
    </recommendedName>
</protein>
<evidence type="ECO:0000256" key="3">
    <source>
        <dbReference type="ARBA" id="ARBA00023211"/>
    </source>
</evidence>
<organism evidence="9 10">
    <name type="scientific">Bifidobacterium asteroides</name>
    <dbReference type="NCBI Taxonomy" id="1684"/>
    <lineage>
        <taxon>Bacteria</taxon>
        <taxon>Bacillati</taxon>
        <taxon>Actinomycetota</taxon>
        <taxon>Actinomycetes</taxon>
        <taxon>Bifidobacteriales</taxon>
        <taxon>Bifidobacteriaceae</taxon>
        <taxon>Bifidobacterium</taxon>
    </lineage>
</organism>
<evidence type="ECO:0000256" key="7">
    <source>
        <dbReference type="ARBA" id="ARBA00044951"/>
    </source>
</evidence>
<keyword evidence="3" id="KW-0464">Manganese</keyword>
<proteinExistence type="inferred from homology"/>
<name>A0A0F4KRJ8_9BIFI</name>
<dbReference type="Proteomes" id="UP000033648">
    <property type="component" value="Unassembled WGS sequence"/>
</dbReference>
<dbReference type="Gene3D" id="2.60.120.10">
    <property type="entry name" value="Jelly Rolls"/>
    <property type="match status" value="1"/>
</dbReference>